<evidence type="ECO:0000256" key="1">
    <source>
        <dbReference type="SAM" id="Phobius"/>
    </source>
</evidence>
<organism evidence="3 4">
    <name type="scientific">Sporosarcina psychrophila</name>
    <name type="common">Bacillus psychrophilus</name>
    <dbReference type="NCBI Taxonomy" id="1476"/>
    <lineage>
        <taxon>Bacteria</taxon>
        <taxon>Bacillati</taxon>
        <taxon>Bacillota</taxon>
        <taxon>Bacilli</taxon>
        <taxon>Bacillales</taxon>
        <taxon>Caryophanaceae</taxon>
        <taxon>Sporosarcina</taxon>
    </lineage>
</organism>
<feature type="transmembrane region" description="Helical" evidence="1">
    <location>
        <begin position="63"/>
        <end position="96"/>
    </location>
</feature>
<reference evidence="3 4" key="1">
    <citation type="submission" date="2024-06" db="EMBL/GenBank/DDBJ databases">
        <title>Sorghum-associated microbial communities from plants grown in Nebraska, USA.</title>
        <authorList>
            <person name="Schachtman D."/>
        </authorList>
    </citation>
    <scope>NUCLEOTIDE SEQUENCE [LARGE SCALE GENOMIC DNA]</scope>
    <source>
        <strain evidence="3 4">1288</strain>
    </source>
</reference>
<keyword evidence="1" id="KW-1133">Transmembrane helix</keyword>
<evidence type="ECO:0000313" key="3">
    <source>
        <dbReference type="EMBL" id="MET3657209.1"/>
    </source>
</evidence>
<feature type="transmembrane region" description="Helical" evidence="1">
    <location>
        <begin position="103"/>
        <end position="128"/>
    </location>
</feature>
<dbReference type="EMBL" id="JBEPME010000003">
    <property type="protein sequence ID" value="MET3657209.1"/>
    <property type="molecule type" value="Genomic_DNA"/>
</dbReference>
<dbReference type="RefSeq" id="WP_338653771.1">
    <property type="nucleotide sequence ID" value="NZ_CP146246.1"/>
</dbReference>
<sequence>MSRTVERVLSIISVIFTAVGVILSFASLALFNYVKSEPMFRVEFDSEMMAYDPTLTPMELESIYSVFSLVGGFMWLIIISLIISFILTIIGIVSIWKNKNPKLAGIMFIIAGLTAGILSLTSILLYIAGILCFTKKPPLTQESQFVDDKYDGTMRPL</sequence>
<proteinExistence type="predicted"/>
<dbReference type="Pfam" id="PF13273">
    <property type="entry name" value="DUF4064"/>
    <property type="match status" value="1"/>
</dbReference>
<protein>
    <submittedName>
        <fullName evidence="3">Magnesium-transporting ATPase (P-type)</fullName>
    </submittedName>
</protein>
<keyword evidence="4" id="KW-1185">Reference proteome</keyword>
<dbReference type="Proteomes" id="UP001549104">
    <property type="component" value="Unassembled WGS sequence"/>
</dbReference>
<comment type="caution">
    <text evidence="3">The sequence shown here is derived from an EMBL/GenBank/DDBJ whole genome shotgun (WGS) entry which is preliminary data.</text>
</comment>
<accession>A0ABV2K803</accession>
<feature type="domain" description="DUF4064" evidence="2">
    <location>
        <begin position="2"/>
        <end position="115"/>
    </location>
</feature>
<keyword evidence="1" id="KW-0472">Membrane</keyword>
<feature type="transmembrane region" description="Helical" evidence="1">
    <location>
        <begin position="12"/>
        <end position="34"/>
    </location>
</feature>
<evidence type="ECO:0000259" key="2">
    <source>
        <dbReference type="Pfam" id="PF13273"/>
    </source>
</evidence>
<gene>
    <name evidence="3" type="ORF">ABIC55_002296</name>
</gene>
<evidence type="ECO:0000313" key="4">
    <source>
        <dbReference type="Proteomes" id="UP001549104"/>
    </source>
</evidence>
<name>A0ABV2K803_SPOPS</name>
<keyword evidence="1" id="KW-0812">Transmembrane</keyword>
<dbReference type="InterPro" id="IPR025273">
    <property type="entry name" value="DUF4064"/>
</dbReference>